<dbReference type="KEGG" id="nga:Ngar_c07090"/>
<dbReference type="Proteomes" id="UP000008037">
    <property type="component" value="Chromosome"/>
</dbReference>
<dbReference type="InterPro" id="IPR013022">
    <property type="entry name" value="Xyl_isomerase-like_TIM-brl"/>
</dbReference>
<dbReference type="RefSeq" id="WP_015018198.1">
    <property type="nucleotide sequence ID" value="NC_018719.1"/>
</dbReference>
<evidence type="ECO:0000313" key="3">
    <source>
        <dbReference type="Proteomes" id="UP000008037"/>
    </source>
</evidence>
<reference evidence="2 3" key="1">
    <citation type="journal article" date="2012" name="Environ. Microbiol.">
        <title>The genome of the ammonia-oxidizing Candidatus Nitrososphaera gargensis: insights into metabolic versatility and environmental adaptations.</title>
        <authorList>
            <person name="Spang A."/>
            <person name="Poehlein A."/>
            <person name="Offre P."/>
            <person name="Zumbragel S."/>
            <person name="Haider S."/>
            <person name="Rychlik N."/>
            <person name="Nowka B."/>
            <person name="Schmeisser C."/>
            <person name="Lebedeva E.V."/>
            <person name="Rattei T."/>
            <person name="Bohm C."/>
            <person name="Schmid M."/>
            <person name="Galushko A."/>
            <person name="Hatzenpichler R."/>
            <person name="Weinmaier T."/>
            <person name="Daniel R."/>
            <person name="Schleper C."/>
            <person name="Spieck E."/>
            <person name="Streit W."/>
            <person name="Wagner M."/>
        </authorList>
    </citation>
    <scope>NUCLEOTIDE SEQUENCE [LARGE SCALE GENOMIC DNA]</scope>
    <source>
        <strain evidence="3">Ga9.2</strain>
    </source>
</reference>
<feature type="domain" description="Xylose isomerase-like TIM barrel" evidence="1">
    <location>
        <begin position="20"/>
        <end position="272"/>
    </location>
</feature>
<dbReference type="AlphaFoldDB" id="K0II48"/>
<protein>
    <submittedName>
        <fullName evidence="2">AP endonuclease, family 2</fullName>
    </submittedName>
</protein>
<keyword evidence="2" id="KW-0378">Hydrolase</keyword>
<dbReference type="GO" id="GO:0004519">
    <property type="term" value="F:endonuclease activity"/>
    <property type="evidence" value="ECO:0007669"/>
    <property type="project" value="UniProtKB-KW"/>
</dbReference>
<keyword evidence="2" id="KW-0540">Nuclease</keyword>
<accession>K0II48</accession>
<dbReference type="SUPFAM" id="SSF51658">
    <property type="entry name" value="Xylose isomerase-like"/>
    <property type="match status" value="1"/>
</dbReference>
<keyword evidence="3" id="KW-1185">Reference proteome</keyword>
<dbReference type="BioCyc" id="CNIT1237085:G1324-707-MONOMER"/>
<name>K0II48_NITGG</name>
<dbReference type="InParanoid" id="K0II48"/>
<dbReference type="OrthoDB" id="372143at2157"/>
<evidence type="ECO:0000313" key="2">
    <source>
        <dbReference type="EMBL" id="AFU57652.1"/>
    </source>
</evidence>
<dbReference type="HOGENOM" id="CLU_050006_5_0_2"/>
<dbReference type="PANTHER" id="PTHR12110:SF21">
    <property type="entry name" value="XYLOSE ISOMERASE-LIKE TIM BARREL DOMAIN-CONTAINING PROTEIN"/>
    <property type="match status" value="1"/>
</dbReference>
<dbReference type="Pfam" id="PF01261">
    <property type="entry name" value="AP_endonuc_2"/>
    <property type="match status" value="1"/>
</dbReference>
<dbReference type="EMBL" id="CP002408">
    <property type="protein sequence ID" value="AFU57652.1"/>
    <property type="molecule type" value="Genomic_DNA"/>
</dbReference>
<keyword evidence="2" id="KW-0255">Endonuclease</keyword>
<gene>
    <name evidence="2" type="ordered locus">Ngar_c07090</name>
</gene>
<dbReference type="GeneID" id="13795104"/>
<dbReference type="PANTHER" id="PTHR12110">
    <property type="entry name" value="HYDROXYPYRUVATE ISOMERASE"/>
    <property type="match status" value="1"/>
</dbReference>
<evidence type="ECO:0000259" key="1">
    <source>
        <dbReference type="Pfam" id="PF01261"/>
    </source>
</evidence>
<organism evidence="2 3">
    <name type="scientific">Nitrososphaera gargensis (strain Ga9.2)</name>
    <dbReference type="NCBI Taxonomy" id="1237085"/>
    <lineage>
        <taxon>Archaea</taxon>
        <taxon>Nitrososphaerota</taxon>
        <taxon>Nitrososphaeria</taxon>
        <taxon>Nitrososphaerales</taxon>
        <taxon>Nitrososphaeraceae</taxon>
        <taxon>Nitrososphaera</taxon>
    </lineage>
</organism>
<proteinExistence type="predicted"/>
<dbReference type="Gene3D" id="3.20.20.150">
    <property type="entry name" value="Divalent-metal-dependent TIM barrel enzymes"/>
    <property type="match status" value="1"/>
</dbReference>
<dbReference type="STRING" id="1237085.Ngar_c07090"/>
<dbReference type="InterPro" id="IPR036237">
    <property type="entry name" value="Xyl_isomerase-like_sf"/>
</dbReference>
<sequence length="280" mass="31586">MKLAFSTNAFKKYSLQDSIKEIAKIGYKGVEILCDVPHAYPPDFGDDKAWQLKDVISSHGMQISNLNAFTLYAIVGGGDVYHPSWIEQDEHSRQVRVQHTIDCVQLAKKLGAKNLSTEPGGPIPSNRDSNKLEKVFLETLVPASKAAEEEGIKLLIEPEPGLLIENSSQFKRFIKNVNSDYVKLNFDISHFYCVNEDPAKLVYELVDYIEHFHLADIENRVHNHLIPGRGEIDFHSVFAAMEDIGYEGFVTVELYPYQDSPVQAAQEAYSHLCSIIESIR</sequence>
<dbReference type="InterPro" id="IPR050312">
    <property type="entry name" value="IolE/XylAMocC-like"/>
</dbReference>